<keyword evidence="4" id="KW-1185">Reference proteome</keyword>
<dbReference type="GO" id="GO:0015977">
    <property type="term" value="P:carbon fixation"/>
    <property type="evidence" value="ECO:0007669"/>
    <property type="project" value="InterPro"/>
</dbReference>
<dbReference type="InterPro" id="IPR017443">
    <property type="entry name" value="RuBisCO_lsu_fd_N"/>
</dbReference>
<dbReference type="Proteomes" id="UP000190814">
    <property type="component" value="Unassembled WGS sequence"/>
</dbReference>
<protein>
    <submittedName>
        <fullName evidence="3">Ig-like domain (Group 2)</fullName>
    </submittedName>
</protein>
<sequence>MKINKKLVQVCGVCVATLIITCAMSIKAEAKVNDIKISAPSGRIVRVAKGKKVKLKTVVRKHKNKKVKFKSNNPKIAKVSANATVKGIKSGKTKITVSLKSNPKIKTTINVVVYKKAVNKIKLNRNKVSLKKGKRFLLKASIKPSKNVSKVLKYTSSDKSVATVSENGKIKACGTGSTIITVESTDGSNKQAKCMVSVNEPKVSIKKISVRSLNAFNVELSDKCALDYKDFIVTYKFLPNSKTVVSNEILGVNTNDNIHYEVVIKDLVKFNSYVKIEICKIKGLNNKEIYIDTHYNQSFFEDDSIDEYLTNMVGHSFYVDIRDYVNCFPLTYPIKINYSNLPKGIMVDDYNLKGRCESILNDHIVKVSVEDAKGRKVYINIHMLVGDKDTIVEKTFDFKTLAYKYDERNDGVNMNNTDDYSPSVIIAGGDRKLYYFDLKDYKAVGLPDNTQINSHGGITVVDKTKDVKPGVYNITVSALTPKDKKITMSYKLTLVEGITIKGRVTDPLGRAFSNIPVMFQIEHNIIEHNGYNKVTTDRNGNYEIRLFYDKYKYDVIIKNNKSANCPLEYLFYSTMNSFTKSQIYDIKVNFYKNN</sequence>
<feature type="chain" id="PRO_5038558065" evidence="1">
    <location>
        <begin position="31"/>
        <end position="594"/>
    </location>
</feature>
<dbReference type="SUPFAM" id="SSF49373">
    <property type="entry name" value="Invasin/intimin cell-adhesion fragments"/>
    <property type="match status" value="2"/>
</dbReference>
<evidence type="ECO:0000256" key="1">
    <source>
        <dbReference type="SAM" id="SignalP"/>
    </source>
</evidence>
<evidence type="ECO:0000313" key="3">
    <source>
        <dbReference type="EMBL" id="SKA69409.1"/>
    </source>
</evidence>
<dbReference type="EMBL" id="FUXZ01000011">
    <property type="protein sequence ID" value="SKA69409.1"/>
    <property type="molecule type" value="Genomic_DNA"/>
</dbReference>
<accession>A0A1T4VWX8</accession>
<name>A0A1T4VWX8_9FIRM</name>
<gene>
    <name evidence="3" type="ORF">SAMN02745111_01841</name>
</gene>
<organism evidence="3 4">
    <name type="scientific">Eubacterium uniforme</name>
    <dbReference type="NCBI Taxonomy" id="39495"/>
    <lineage>
        <taxon>Bacteria</taxon>
        <taxon>Bacillati</taxon>
        <taxon>Bacillota</taxon>
        <taxon>Clostridia</taxon>
        <taxon>Eubacteriales</taxon>
        <taxon>Eubacteriaceae</taxon>
        <taxon>Eubacterium</taxon>
    </lineage>
</organism>
<dbReference type="GO" id="GO:0016984">
    <property type="term" value="F:ribulose-bisphosphate carboxylase activity"/>
    <property type="evidence" value="ECO:0007669"/>
    <property type="project" value="InterPro"/>
</dbReference>
<dbReference type="Pfam" id="PF02368">
    <property type="entry name" value="Big_2"/>
    <property type="match status" value="2"/>
</dbReference>
<feature type="signal peptide" evidence="1">
    <location>
        <begin position="1"/>
        <end position="30"/>
    </location>
</feature>
<dbReference type="STRING" id="39495.SAMN02745111_01841"/>
<dbReference type="Gene3D" id="2.60.40.1080">
    <property type="match status" value="2"/>
</dbReference>
<dbReference type="InterPro" id="IPR008964">
    <property type="entry name" value="Invasin/intimin_cell_adhesion"/>
</dbReference>
<evidence type="ECO:0000313" key="4">
    <source>
        <dbReference type="Proteomes" id="UP000190814"/>
    </source>
</evidence>
<dbReference type="OrthoDB" id="1774798at2"/>
<evidence type="ECO:0000259" key="2">
    <source>
        <dbReference type="SMART" id="SM00635"/>
    </source>
</evidence>
<proteinExistence type="predicted"/>
<dbReference type="InterPro" id="IPR003343">
    <property type="entry name" value="Big_2"/>
</dbReference>
<feature type="domain" description="BIG2" evidence="2">
    <location>
        <begin position="31"/>
        <end position="109"/>
    </location>
</feature>
<dbReference type="RefSeq" id="WP_078766690.1">
    <property type="nucleotide sequence ID" value="NZ_FUXZ01000011.1"/>
</dbReference>
<keyword evidence="1" id="KW-0732">Signal</keyword>
<dbReference type="SMART" id="SM00635">
    <property type="entry name" value="BID_2"/>
    <property type="match status" value="2"/>
</dbReference>
<reference evidence="3 4" key="1">
    <citation type="submission" date="2017-02" db="EMBL/GenBank/DDBJ databases">
        <authorList>
            <person name="Peterson S.W."/>
        </authorList>
    </citation>
    <scope>NUCLEOTIDE SEQUENCE [LARGE SCALE GENOMIC DNA]</scope>
    <source>
        <strain evidence="3 4">ATCC 35992</strain>
    </source>
</reference>
<dbReference type="AlphaFoldDB" id="A0A1T4VWX8"/>
<dbReference type="Pfam" id="PF02788">
    <property type="entry name" value="RuBisCO_large_N"/>
    <property type="match status" value="1"/>
</dbReference>
<feature type="domain" description="BIG2" evidence="2">
    <location>
        <begin position="117"/>
        <end position="194"/>
    </location>
</feature>